<gene>
    <name evidence="1" type="ORF">J3U87_15245</name>
</gene>
<protein>
    <submittedName>
        <fullName evidence="1">Class I SAM-dependent methyltransferase</fullName>
    </submittedName>
</protein>
<dbReference type="Proteomes" id="UP000663929">
    <property type="component" value="Chromosome"/>
</dbReference>
<keyword evidence="2" id="KW-1185">Reference proteome</keyword>
<keyword evidence="1" id="KW-0489">Methyltransferase</keyword>
<accession>A0A8A4TXG4</accession>
<dbReference type="GO" id="GO:0032259">
    <property type="term" value="P:methylation"/>
    <property type="evidence" value="ECO:0007669"/>
    <property type="project" value="UniProtKB-KW"/>
</dbReference>
<dbReference type="Gene3D" id="3.40.50.150">
    <property type="entry name" value="Vaccinia Virus protein VP39"/>
    <property type="match status" value="1"/>
</dbReference>
<dbReference type="GO" id="GO:0008168">
    <property type="term" value="F:methyltransferase activity"/>
    <property type="evidence" value="ECO:0007669"/>
    <property type="project" value="UniProtKB-KW"/>
</dbReference>
<organism evidence="1 2">
    <name type="scientific">Sulfidibacter corallicola</name>
    <dbReference type="NCBI Taxonomy" id="2818388"/>
    <lineage>
        <taxon>Bacteria</taxon>
        <taxon>Pseudomonadati</taxon>
        <taxon>Acidobacteriota</taxon>
        <taxon>Holophagae</taxon>
        <taxon>Acanthopleuribacterales</taxon>
        <taxon>Acanthopleuribacteraceae</taxon>
        <taxon>Sulfidibacter</taxon>
    </lineage>
</organism>
<sequence>MNSGKKTIHRDELDQTLNREDPLAYVRRTGRDTLEERFRAFANALPRTDDGGLDPALLCDRPCPLCACRDSEELFTKYGFPIHACDRCGFEFARPMLDPDRELTPADREWTERMAADHLAFITKSFYRDCATRRFEYELQQVLSLIETLPSRPAFLEVGSSIGLGLSVAARYGFEVVGVEPDRGAADWAERYGFEVHRDYFRADLFPDRKFDVVMTLDVLEHVPDPVGFLREIRKVLKPGGLVLVQVPNAGALITWLEGSRNQIYNGLIHLNYFDPASLNRTALTAGLNPRRTTSFLSELGKILAFDRDHIREVIARHRPDLVDGFELHQDWINDSGLGYKVLGIYAEPE</sequence>
<name>A0A8A4TXG4_SULCO</name>
<dbReference type="KEGG" id="scor:J3U87_15245"/>
<dbReference type="EMBL" id="CP071793">
    <property type="protein sequence ID" value="QTD53804.1"/>
    <property type="molecule type" value="Genomic_DNA"/>
</dbReference>
<dbReference type="RefSeq" id="WP_237383904.1">
    <property type="nucleotide sequence ID" value="NZ_CP071793.1"/>
</dbReference>
<dbReference type="Pfam" id="PF13489">
    <property type="entry name" value="Methyltransf_23"/>
    <property type="match status" value="1"/>
</dbReference>
<dbReference type="CDD" id="cd02440">
    <property type="entry name" value="AdoMet_MTases"/>
    <property type="match status" value="1"/>
</dbReference>
<reference evidence="1" key="1">
    <citation type="submission" date="2021-03" db="EMBL/GenBank/DDBJ databases">
        <title>Acanthopleuribacteraceae sp. M133.</title>
        <authorList>
            <person name="Wang G."/>
        </authorList>
    </citation>
    <scope>NUCLEOTIDE SEQUENCE</scope>
    <source>
        <strain evidence="1">M133</strain>
    </source>
</reference>
<dbReference type="InterPro" id="IPR029063">
    <property type="entry name" value="SAM-dependent_MTases_sf"/>
</dbReference>
<keyword evidence="1" id="KW-0808">Transferase</keyword>
<dbReference type="PANTHER" id="PTHR43861:SF6">
    <property type="entry name" value="METHYLTRANSFERASE TYPE 11"/>
    <property type="match status" value="1"/>
</dbReference>
<evidence type="ECO:0000313" key="2">
    <source>
        <dbReference type="Proteomes" id="UP000663929"/>
    </source>
</evidence>
<dbReference type="PANTHER" id="PTHR43861">
    <property type="entry name" value="TRANS-ACONITATE 2-METHYLTRANSFERASE-RELATED"/>
    <property type="match status" value="1"/>
</dbReference>
<dbReference type="AlphaFoldDB" id="A0A8A4TXG4"/>
<dbReference type="SUPFAM" id="SSF53335">
    <property type="entry name" value="S-adenosyl-L-methionine-dependent methyltransferases"/>
    <property type="match status" value="1"/>
</dbReference>
<proteinExistence type="predicted"/>
<evidence type="ECO:0000313" key="1">
    <source>
        <dbReference type="EMBL" id="QTD53804.1"/>
    </source>
</evidence>